<dbReference type="EMBL" id="DUZY01000002">
    <property type="protein sequence ID" value="DAD25940.1"/>
    <property type="molecule type" value="Genomic_DNA"/>
</dbReference>
<keyword evidence="3" id="KW-1185">Reference proteome</keyword>
<sequence>MTTGSMGIFLVDMAGKKPKAIPKQRLSRGGSVEENSGFL</sequence>
<evidence type="ECO:0000256" key="1">
    <source>
        <dbReference type="SAM" id="MobiDB-lite"/>
    </source>
</evidence>
<dbReference type="AlphaFoldDB" id="A0A822XZZ1"/>
<gene>
    <name evidence="2" type="ORF">HUJ06_027408</name>
</gene>
<evidence type="ECO:0000313" key="3">
    <source>
        <dbReference type="Proteomes" id="UP000607653"/>
    </source>
</evidence>
<comment type="caution">
    <text evidence="2">The sequence shown here is derived from an EMBL/GenBank/DDBJ whole genome shotgun (WGS) entry which is preliminary data.</text>
</comment>
<name>A0A822XZZ1_NELNU</name>
<accession>A0A822XZZ1</accession>
<feature type="region of interest" description="Disordered" evidence="1">
    <location>
        <begin position="20"/>
        <end position="39"/>
    </location>
</feature>
<dbReference type="Proteomes" id="UP000607653">
    <property type="component" value="Unassembled WGS sequence"/>
</dbReference>
<organism evidence="2 3">
    <name type="scientific">Nelumbo nucifera</name>
    <name type="common">Sacred lotus</name>
    <dbReference type="NCBI Taxonomy" id="4432"/>
    <lineage>
        <taxon>Eukaryota</taxon>
        <taxon>Viridiplantae</taxon>
        <taxon>Streptophyta</taxon>
        <taxon>Embryophyta</taxon>
        <taxon>Tracheophyta</taxon>
        <taxon>Spermatophyta</taxon>
        <taxon>Magnoliopsida</taxon>
        <taxon>Proteales</taxon>
        <taxon>Nelumbonaceae</taxon>
        <taxon>Nelumbo</taxon>
    </lineage>
</organism>
<protein>
    <submittedName>
        <fullName evidence="2">Uncharacterized protein</fullName>
    </submittedName>
</protein>
<proteinExistence type="predicted"/>
<evidence type="ECO:0000313" key="2">
    <source>
        <dbReference type="EMBL" id="DAD25940.1"/>
    </source>
</evidence>
<reference evidence="2 3" key="1">
    <citation type="journal article" date="2020" name="Mol. Biol. Evol.">
        <title>Distinct Expression and Methylation Patterns for Genes with Different Fates following a Single Whole-Genome Duplication in Flowering Plants.</title>
        <authorList>
            <person name="Shi T."/>
            <person name="Rahmani R.S."/>
            <person name="Gugger P.F."/>
            <person name="Wang M."/>
            <person name="Li H."/>
            <person name="Zhang Y."/>
            <person name="Li Z."/>
            <person name="Wang Q."/>
            <person name="Van de Peer Y."/>
            <person name="Marchal K."/>
            <person name="Chen J."/>
        </authorList>
    </citation>
    <scope>NUCLEOTIDE SEQUENCE [LARGE SCALE GENOMIC DNA]</scope>
    <source>
        <tissue evidence="2">Leaf</tissue>
    </source>
</reference>